<keyword evidence="3" id="KW-1185">Reference proteome</keyword>
<comment type="caution">
    <text evidence="2">The sequence shown here is derived from an EMBL/GenBank/DDBJ whole genome shotgun (WGS) entry which is preliminary data.</text>
</comment>
<dbReference type="EMBL" id="LRQV01000021">
    <property type="protein sequence ID" value="KXK62326.1"/>
    <property type="molecule type" value="Genomic_DNA"/>
</dbReference>
<protein>
    <submittedName>
        <fullName evidence="2">Uncharacterized protein</fullName>
    </submittedName>
</protein>
<feature type="region of interest" description="Disordered" evidence="1">
    <location>
        <begin position="63"/>
        <end position="95"/>
    </location>
</feature>
<dbReference type="AlphaFoldDB" id="A0A136PVY1"/>
<gene>
    <name evidence="2" type="ORF">AWW66_08840</name>
</gene>
<evidence type="ECO:0000313" key="2">
    <source>
        <dbReference type="EMBL" id="KXK62326.1"/>
    </source>
</evidence>
<feature type="region of interest" description="Disordered" evidence="1">
    <location>
        <begin position="1"/>
        <end position="20"/>
    </location>
</feature>
<name>A0A136PVY1_9ACTN</name>
<organism evidence="2 3">
    <name type="scientific">Micromonospora rosaria</name>
    <dbReference type="NCBI Taxonomy" id="47874"/>
    <lineage>
        <taxon>Bacteria</taxon>
        <taxon>Bacillati</taxon>
        <taxon>Actinomycetota</taxon>
        <taxon>Actinomycetes</taxon>
        <taxon>Micromonosporales</taxon>
        <taxon>Micromonosporaceae</taxon>
        <taxon>Micromonospora</taxon>
    </lineage>
</organism>
<reference evidence="2 3" key="1">
    <citation type="submission" date="2016-01" db="EMBL/GenBank/DDBJ databases">
        <title>Whole genome sequence and analysis of Micromonospora rosaria DSM 803, which can produce antibacterial substance rosamicin.</title>
        <authorList>
            <person name="Yang H."/>
            <person name="He X."/>
            <person name="Zhu D."/>
        </authorList>
    </citation>
    <scope>NUCLEOTIDE SEQUENCE [LARGE SCALE GENOMIC DNA]</scope>
    <source>
        <strain evidence="2 3">DSM 803</strain>
    </source>
</reference>
<evidence type="ECO:0000313" key="3">
    <source>
        <dbReference type="Proteomes" id="UP000070620"/>
    </source>
</evidence>
<evidence type="ECO:0000256" key="1">
    <source>
        <dbReference type="SAM" id="MobiDB-lite"/>
    </source>
</evidence>
<accession>A0A136PVY1</accession>
<feature type="compositionally biased region" description="Low complexity" evidence="1">
    <location>
        <begin position="63"/>
        <end position="80"/>
    </location>
</feature>
<sequence length="108" mass="10186">MPSRPTGSIGSLGAASPGSTRTVNGWVLVLPGVGLVPPGVGLVLPGIGLALAVGAVGAGAAASAPLGGTSPPASAAATATIRKRRRPVTGRGAERVGVMGLSSGSLVR</sequence>
<proteinExistence type="predicted"/>
<dbReference type="Proteomes" id="UP000070620">
    <property type="component" value="Unassembled WGS sequence"/>
</dbReference>